<accession>A0A371DMC2</accession>
<evidence type="ECO:0000256" key="1">
    <source>
        <dbReference type="SAM" id="MobiDB-lite"/>
    </source>
</evidence>
<dbReference type="Proteomes" id="UP000256964">
    <property type="component" value="Unassembled WGS sequence"/>
</dbReference>
<keyword evidence="4" id="KW-1185">Reference proteome</keyword>
<feature type="region of interest" description="Disordered" evidence="1">
    <location>
        <begin position="80"/>
        <end position="112"/>
    </location>
</feature>
<dbReference type="AlphaFoldDB" id="A0A371DMC2"/>
<keyword evidence="2" id="KW-1133">Transmembrane helix</keyword>
<organism evidence="3 4">
    <name type="scientific">Lentinus brumalis</name>
    <dbReference type="NCBI Taxonomy" id="2498619"/>
    <lineage>
        <taxon>Eukaryota</taxon>
        <taxon>Fungi</taxon>
        <taxon>Dikarya</taxon>
        <taxon>Basidiomycota</taxon>
        <taxon>Agaricomycotina</taxon>
        <taxon>Agaricomycetes</taxon>
        <taxon>Polyporales</taxon>
        <taxon>Polyporaceae</taxon>
        <taxon>Lentinus</taxon>
    </lineage>
</organism>
<protein>
    <submittedName>
        <fullName evidence="3">Uncharacterized protein</fullName>
    </submittedName>
</protein>
<dbReference type="OrthoDB" id="3258719at2759"/>
<feature type="compositionally biased region" description="Polar residues" evidence="1">
    <location>
        <begin position="84"/>
        <end position="109"/>
    </location>
</feature>
<feature type="compositionally biased region" description="Polar residues" evidence="1">
    <location>
        <begin position="215"/>
        <end position="230"/>
    </location>
</feature>
<evidence type="ECO:0000313" key="3">
    <source>
        <dbReference type="EMBL" id="RDX53683.1"/>
    </source>
</evidence>
<keyword evidence="2" id="KW-0812">Transmembrane</keyword>
<reference evidence="3 4" key="1">
    <citation type="journal article" date="2018" name="Biotechnol. Biofuels">
        <title>Integrative visual omics of the white-rot fungus Polyporus brumalis exposes the biotechnological potential of its oxidative enzymes for delignifying raw plant biomass.</title>
        <authorList>
            <person name="Miyauchi S."/>
            <person name="Rancon A."/>
            <person name="Drula E."/>
            <person name="Hage H."/>
            <person name="Chaduli D."/>
            <person name="Favel A."/>
            <person name="Grisel S."/>
            <person name="Henrissat B."/>
            <person name="Herpoel-Gimbert I."/>
            <person name="Ruiz-Duenas F.J."/>
            <person name="Chevret D."/>
            <person name="Hainaut M."/>
            <person name="Lin J."/>
            <person name="Wang M."/>
            <person name="Pangilinan J."/>
            <person name="Lipzen A."/>
            <person name="Lesage-Meessen L."/>
            <person name="Navarro D."/>
            <person name="Riley R."/>
            <person name="Grigoriev I.V."/>
            <person name="Zhou S."/>
            <person name="Raouche S."/>
            <person name="Rosso M.N."/>
        </authorList>
    </citation>
    <scope>NUCLEOTIDE SEQUENCE [LARGE SCALE GENOMIC DNA]</scope>
    <source>
        <strain evidence="3 4">BRFM 1820</strain>
    </source>
</reference>
<evidence type="ECO:0000313" key="4">
    <source>
        <dbReference type="Proteomes" id="UP000256964"/>
    </source>
</evidence>
<feature type="region of interest" description="Disordered" evidence="1">
    <location>
        <begin position="214"/>
        <end position="255"/>
    </location>
</feature>
<gene>
    <name evidence="3" type="ORF">OH76DRAFT_1141495</name>
</gene>
<evidence type="ECO:0000256" key="2">
    <source>
        <dbReference type="SAM" id="Phobius"/>
    </source>
</evidence>
<proteinExistence type="predicted"/>
<dbReference type="EMBL" id="KZ857386">
    <property type="protein sequence ID" value="RDX53683.1"/>
    <property type="molecule type" value="Genomic_DNA"/>
</dbReference>
<name>A0A371DMC2_9APHY</name>
<keyword evidence="2" id="KW-0472">Membrane</keyword>
<feature type="transmembrane region" description="Helical" evidence="2">
    <location>
        <begin position="39"/>
        <end position="62"/>
    </location>
</feature>
<sequence length="255" mass="27375">MPPAGQRGPRTGEFPVPREFLSCVNLTRGRSSFFDNKGAVAGVFSVAAIVVFGAIITAIVLAKRRAARLQDEEDMTYFEKYPNPQENNRSASPTSFTGGFDNLNSTDTPMSHAATDAYPDRAMHYGLPTMAEYNQPQPMEINFNNAVDYPPGMAYNPAQYGGYEGAYGNAAAAQQYAGYQGGQQQQYAGGYEGGQQYAGGYDAAAAQQDAYYAQPSHSPTHPYANPSNSPRGAGAPAVQHYVQPGEDAGYYGEAR</sequence>